<name>A0A380TWS1_ACIJO</name>
<gene>
    <name evidence="2" type="ORF">NCTC10308_00988</name>
</gene>
<evidence type="ECO:0000256" key="1">
    <source>
        <dbReference type="SAM" id="MobiDB-lite"/>
    </source>
</evidence>
<dbReference type="Proteomes" id="UP000254227">
    <property type="component" value="Unassembled WGS sequence"/>
</dbReference>
<protein>
    <submittedName>
        <fullName evidence="2">Uncharacterized protein</fullName>
    </submittedName>
</protein>
<feature type="compositionally biased region" description="Polar residues" evidence="1">
    <location>
        <begin position="17"/>
        <end position="29"/>
    </location>
</feature>
<reference evidence="2 3" key="1">
    <citation type="submission" date="2018-06" db="EMBL/GenBank/DDBJ databases">
        <authorList>
            <consortium name="Pathogen Informatics"/>
            <person name="Doyle S."/>
        </authorList>
    </citation>
    <scope>NUCLEOTIDE SEQUENCE [LARGE SCALE GENOMIC DNA]</scope>
    <source>
        <strain evidence="2 3">NCTC10308</strain>
    </source>
</reference>
<evidence type="ECO:0000313" key="2">
    <source>
        <dbReference type="EMBL" id="SUT93138.1"/>
    </source>
</evidence>
<sequence length="48" mass="5487">MAKKTDQKTTQTRKNTVESPKSAQFFSAESSRLTDFSTPIYNMRVTID</sequence>
<organism evidence="2 3">
    <name type="scientific">Acinetobacter johnsonii</name>
    <dbReference type="NCBI Taxonomy" id="40214"/>
    <lineage>
        <taxon>Bacteria</taxon>
        <taxon>Pseudomonadati</taxon>
        <taxon>Pseudomonadota</taxon>
        <taxon>Gammaproteobacteria</taxon>
        <taxon>Moraxellales</taxon>
        <taxon>Moraxellaceae</taxon>
        <taxon>Acinetobacter</taxon>
    </lineage>
</organism>
<evidence type="ECO:0000313" key="3">
    <source>
        <dbReference type="Proteomes" id="UP000254227"/>
    </source>
</evidence>
<dbReference type="RefSeq" id="WP_004693152.1">
    <property type="nucleotide sequence ID" value="NZ_CP065666.1"/>
</dbReference>
<feature type="region of interest" description="Disordered" evidence="1">
    <location>
        <begin position="1"/>
        <end position="29"/>
    </location>
</feature>
<dbReference type="EMBL" id="UFRV01000006">
    <property type="protein sequence ID" value="SUT93138.1"/>
    <property type="molecule type" value="Genomic_DNA"/>
</dbReference>
<accession>A0A380TWS1</accession>
<dbReference type="AlphaFoldDB" id="A0A380TWS1"/>
<proteinExistence type="predicted"/>